<dbReference type="RefSeq" id="WP_169420186.1">
    <property type="nucleotide sequence ID" value="NZ_JABBFX010000002.1"/>
</dbReference>
<comment type="caution">
    <text evidence="1">The sequence shown here is derived from an EMBL/GenBank/DDBJ whole genome shotgun (WGS) entry which is preliminary data.</text>
</comment>
<evidence type="ECO:0000313" key="2">
    <source>
        <dbReference type="Proteomes" id="UP000541185"/>
    </source>
</evidence>
<dbReference type="EMBL" id="JABBFX010000002">
    <property type="protein sequence ID" value="NML45877.1"/>
    <property type="molecule type" value="Genomic_DNA"/>
</dbReference>
<protein>
    <submittedName>
        <fullName evidence="1">RNA-binding protein</fullName>
    </submittedName>
</protein>
<gene>
    <name evidence="1" type="ORF">HHL11_19165</name>
</gene>
<reference evidence="1 2" key="1">
    <citation type="submission" date="2020-04" db="EMBL/GenBank/DDBJ databases">
        <title>Ramlibacter sp. G-1-2-2 isolated from soil.</title>
        <authorList>
            <person name="Dahal R.H."/>
        </authorList>
    </citation>
    <scope>NUCLEOTIDE SEQUENCE [LARGE SCALE GENOMIC DNA]</scope>
    <source>
        <strain evidence="1 2">G-1-2-2</strain>
    </source>
</reference>
<name>A0A848H5U4_9BURK</name>
<sequence length="134" mass="14629">MKPFQLTNDMKTMTGVFYPTGWMVLMFPGEQAARDAARRLEDDGFEGDALMLLTPGEVLRNIAGATGDDGVAPSVGSEGDTARRFAELGRQGHYALMVHAPHAADSDRAKDLLKDAPISYGQKYRKLVIEDVVE</sequence>
<keyword evidence="2" id="KW-1185">Reference proteome</keyword>
<accession>A0A848H5U4</accession>
<organism evidence="1 2">
    <name type="scientific">Ramlibacter agri</name>
    <dbReference type="NCBI Taxonomy" id="2728837"/>
    <lineage>
        <taxon>Bacteria</taxon>
        <taxon>Pseudomonadati</taxon>
        <taxon>Pseudomonadota</taxon>
        <taxon>Betaproteobacteria</taxon>
        <taxon>Burkholderiales</taxon>
        <taxon>Comamonadaceae</taxon>
        <taxon>Ramlibacter</taxon>
    </lineage>
</organism>
<evidence type="ECO:0000313" key="1">
    <source>
        <dbReference type="EMBL" id="NML45877.1"/>
    </source>
</evidence>
<dbReference type="Proteomes" id="UP000541185">
    <property type="component" value="Unassembled WGS sequence"/>
</dbReference>
<dbReference type="AlphaFoldDB" id="A0A848H5U4"/>
<proteinExistence type="predicted"/>